<dbReference type="Proteomes" id="UP000699975">
    <property type="component" value="Unassembled WGS sequence"/>
</dbReference>
<dbReference type="RefSeq" id="WP_218315635.1">
    <property type="nucleotide sequence ID" value="NZ_JAGSPB010000001.1"/>
</dbReference>
<accession>A0ABS6SJG3</accession>
<gene>
    <name evidence="1" type="ORF">KCG45_03025</name>
</gene>
<reference evidence="1 2" key="1">
    <citation type="submission" date="2021-04" db="EMBL/GenBank/DDBJ databases">
        <authorList>
            <person name="Pira H."/>
            <person name="Risdian C."/>
            <person name="Wink J."/>
        </authorList>
    </citation>
    <scope>NUCLEOTIDE SEQUENCE [LARGE SCALE GENOMIC DNA]</scope>
    <source>
        <strain evidence="1 2">WH131</strain>
    </source>
</reference>
<keyword evidence="2" id="KW-1185">Reference proteome</keyword>
<dbReference type="Pfam" id="PF15568">
    <property type="entry name" value="Imm39"/>
    <property type="match status" value="1"/>
</dbReference>
<proteinExistence type="predicted"/>
<organism evidence="1 2">
    <name type="scientific">Erythrobacter ani</name>
    <dbReference type="NCBI Taxonomy" id="2827235"/>
    <lineage>
        <taxon>Bacteria</taxon>
        <taxon>Pseudomonadati</taxon>
        <taxon>Pseudomonadota</taxon>
        <taxon>Alphaproteobacteria</taxon>
        <taxon>Sphingomonadales</taxon>
        <taxon>Erythrobacteraceae</taxon>
        <taxon>Erythrobacter/Porphyrobacter group</taxon>
        <taxon>Erythrobacter</taxon>
    </lineage>
</organism>
<evidence type="ECO:0000313" key="1">
    <source>
        <dbReference type="EMBL" id="MBV7265139.1"/>
    </source>
</evidence>
<evidence type="ECO:0000313" key="2">
    <source>
        <dbReference type="Proteomes" id="UP000699975"/>
    </source>
</evidence>
<dbReference type="InterPro" id="IPR029081">
    <property type="entry name" value="Imm39"/>
</dbReference>
<protein>
    <submittedName>
        <fullName evidence="1">Immunity protein 39</fullName>
    </submittedName>
</protein>
<dbReference type="EMBL" id="JAGSPB010000001">
    <property type="protein sequence ID" value="MBV7265139.1"/>
    <property type="molecule type" value="Genomic_DNA"/>
</dbReference>
<comment type="caution">
    <text evidence="1">The sequence shown here is derived from an EMBL/GenBank/DDBJ whole genome shotgun (WGS) entry which is preliminary data.</text>
</comment>
<name>A0ABS6SJG3_9SPHN</name>
<sequence>MTPPAKPPHDRKLGLVSSSGVTASGAPIRHPIGSFEALGVIRGEIEEVMIKSGFLDCAPFSWVTLAILFENQEGRGTEFYRVNRKYGDLPLTVKLNIERFSGLDGEDVKAALRSIVIKALIEAGEKFQRPTDALKRLQELPQTGKA</sequence>